<keyword evidence="2" id="KW-0677">Repeat</keyword>
<dbReference type="PANTHER" id="PTHR45729:SF6">
    <property type="entry name" value="RABPHILIN, ISOFORM A"/>
    <property type="match status" value="1"/>
</dbReference>
<dbReference type="GO" id="GO:0006887">
    <property type="term" value="P:exocytosis"/>
    <property type="evidence" value="ECO:0007669"/>
    <property type="project" value="TreeGrafter"/>
</dbReference>
<dbReference type="GO" id="GO:0098793">
    <property type="term" value="C:presynapse"/>
    <property type="evidence" value="ECO:0007669"/>
    <property type="project" value="GOC"/>
</dbReference>
<dbReference type="PROSITE" id="PS50004">
    <property type="entry name" value="C2"/>
    <property type="match status" value="2"/>
</dbReference>
<dbReference type="PANTHER" id="PTHR45729">
    <property type="entry name" value="RABPHILIN, ISOFORM A"/>
    <property type="match status" value="1"/>
</dbReference>
<dbReference type="Gene3D" id="2.60.40.150">
    <property type="entry name" value="C2 domain"/>
    <property type="match status" value="2"/>
</dbReference>
<comment type="caution">
    <text evidence="4">The sequence shown here is derived from an EMBL/GenBank/DDBJ whole genome shotgun (WGS) entry which is preliminary data.</text>
</comment>
<dbReference type="InterPro" id="IPR000008">
    <property type="entry name" value="C2_dom"/>
</dbReference>
<dbReference type="InterPro" id="IPR043566">
    <property type="entry name" value="Rabphilin/DOC2/Noc2"/>
</dbReference>
<dbReference type="SMART" id="SM00239">
    <property type="entry name" value="C2"/>
    <property type="match status" value="2"/>
</dbReference>
<protein>
    <recommendedName>
        <fullName evidence="3">C2 domain-containing protein</fullName>
    </recommendedName>
</protein>
<evidence type="ECO:0000313" key="5">
    <source>
        <dbReference type="Proteomes" id="UP000792457"/>
    </source>
</evidence>
<dbReference type="AlphaFoldDB" id="A0A8K0KPF4"/>
<dbReference type="PRINTS" id="PR00360">
    <property type="entry name" value="C2DOMAIN"/>
</dbReference>
<evidence type="ECO:0000256" key="1">
    <source>
        <dbReference type="ARBA" id="ARBA00022723"/>
    </source>
</evidence>
<dbReference type="GO" id="GO:0016020">
    <property type="term" value="C:membrane"/>
    <property type="evidence" value="ECO:0007669"/>
    <property type="project" value="InterPro"/>
</dbReference>
<dbReference type="GO" id="GO:0017158">
    <property type="term" value="P:regulation of calcium ion-dependent exocytosis"/>
    <property type="evidence" value="ECO:0007669"/>
    <property type="project" value="TreeGrafter"/>
</dbReference>
<dbReference type="EMBL" id="KZ309267">
    <property type="protein sequence ID" value="KAG8238034.1"/>
    <property type="molecule type" value="Genomic_DNA"/>
</dbReference>
<name>A0A8K0KPF4_LADFU</name>
<dbReference type="SUPFAM" id="SSF49562">
    <property type="entry name" value="C2 domain (Calcium/lipid-binding domain, CaLB)"/>
    <property type="match status" value="2"/>
</dbReference>
<dbReference type="CDD" id="cd08384">
    <property type="entry name" value="C2B_Rabphilin_Doc2"/>
    <property type="match status" value="1"/>
</dbReference>
<accession>A0A8K0KPF4</accession>
<dbReference type="Pfam" id="PF00168">
    <property type="entry name" value="C2"/>
    <property type="match status" value="2"/>
</dbReference>
<evidence type="ECO:0000256" key="2">
    <source>
        <dbReference type="ARBA" id="ARBA00022737"/>
    </source>
</evidence>
<dbReference type="InterPro" id="IPR035892">
    <property type="entry name" value="C2_domain_sf"/>
</dbReference>
<dbReference type="OrthoDB" id="270970at2759"/>
<evidence type="ECO:0000313" key="4">
    <source>
        <dbReference type="EMBL" id="KAG8238034.1"/>
    </source>
</evidence>
<reference evidence="4" key="2">
    <citation type="submission" date="2017-10" db="EMBL/GenBank/DDBJ databases">
        <title>Ladona fulva Genome sequencing and assembly.</title>
        <authorList>
            <person name="Murali S."/>
            <person name="Richards S."/>
            <person name="Bandaranaike D."/>
            <person name="Bellair M."/>
            <person name="Blankenburg K."/>
            <person name="Chao H."/>
            <person name="Dinh H."/>
            <person name="Doddapaneni H."/>
            <person name="Dugan-Rocha S."/>
            <person name="Elkadiri S."/>
            <person name="Gnanaolivu R."/>
            <person name="Hernandez B."/>
            <person name="Skinner E."/>
            <person name="Javaid M."/>
            <person name="Lee S."/>
            <person name="Li M."/>
            <person name="Ming W."/>
            <person name="Munidasa M."/>
            <person name="Muniz J."/>
            <person name="Nguyen L."/>
            <person name="Hughes D."/>
            <person name="Osuji N."/>
            <person name="Pu L.-L."/>
            <person name="Puazo M."/>
            <person name="Qu C."/>
            <person name="Quiroz J."/>
            <person name="Raj R."/>
            <person name="Weissenberger G."/>
            <person name="Xin Y."/>
            <person name="Zou X."/>
            <person name="Han Y."/>
            <person name="Worley K."/>
            <person name="Muzny D."/>
            <person name="Gibbs R."/>
        </authorList>
    </citation>
    <scope>NUCLEOTIDE SEQUENCE</scope>
    <source>
        <strain evidence="4">Sampled in the wild</strain>
    </source>
</reference>
<proteinExistence type="predicted"/>
<keyword evidence="1" id="KW-0479">Metal-binding</keyword>
<dbReference type="Proteomes" id="UP000792457">
    <property type="component" value="Unassembled WGS sequence"/>
</dbReference>
<reference evidence="4" key="1">
    <citation type="submission" date="2013-04" db="EMBL/GenBank/DDBJ databases">
        <authorList>
            <person name="Qu J."/>
            <person name="Murali S.C."/>
            <person name="Bandaranaike D."/>
            <person name="Bellair M."/>
            <person name="Blankenburg K."/>
            <person name="Chao H."/>
            <person name="Dinh H."/>
            <person name="Doddapaneni H."/>
            <person name="Downs B."/>
            <person name="Dugan-Rocha S."/>
            <person name="Elkadiri S."/>
            <person name="Gnanaolivu R.D."/>
            <person name="Hernandez B."/>
            <person name="Javaid M."/>
            <person name="Jayaseelan J.C."/>
            <person name="Lee S."/>
            <person name="Li M."/>
            <person name="Ming W."/>
            <person name="Munidasa M."/>
            <person name="Muniz J."/>
            <person name="Nguyen L."/>
            <person name="Ongeri F."/>
            <person name="Osuji N."/>
            <person name="Pu L.-L."/>
            <person name="Puazo M."/>
            <person name="Qu C."/>
            <person name="Quiroz J."/>
            <person name="Raj R."/>
            <person name="Weissenberger G."/>
            <person name="Xin Y."/>
            <person name="Zou X."/>
            <person name="Han Y."/>
            <person name="Richards S."/>
            <person name="Worley K."/>
            <person name="Muzny D."/>
            <person name="Gibbs R."/>
        </authorList>
    </citation>
    <scope>NUCLEOTIDE SEQUENCE</scope>
    <source>
        <strain evidence="4">Sampled in the wild</strain>
    </source>
</reference>
<feature type="domain" description="C2" evidence="3">
    <location>
        <begin position="160"/>
        <end position="292"/>
    </location>
</feature>
<dbReference type="PRINTS" id="PR00399">
    <property type="entry name" value="SYNAPTOTAGMN"/>
</dbReference>
<evidence type="ECO:0000259" key="3">
    <source>
        <dbReference type="PROSITE" id="PS50004"/>
    </source>
</evidence>
<dbReference type="InterPro" id="IPR001565">
    <property type="entry name" value="Synaptotagmin"/>
</dbReference>
<feature type="domain" description="C2" evidence="3">
    <location>
        <begin position="1"/>
        <end position="97"/>
    </location>
</feature>
<gene>
    <name evidence="4" type="ORF">J437_LFUL015002</name>
</gene>
<dbReference type="GO" id="GO:0061669">
    <property type="term" value="P:spontaneous neurotransmitter secretion"/>
    <property type="evidence" value="ECO:0007669"/>
    <property type="project" value="TreeGrafter"/>
</dbReference>
<keyword evidence="5" id="KW-1185">Reference proteome</keyword>
<dbReference type="GO" id="GO:0046872">
    <property type="term" value="F:metal ion binding"/>
    <property type="evidence" value="ECO:0007669"/>
    <property type="project" value="UniProtKB-KW"/>
</dbReference>
<organism evidence="4 5">
    <name type="scientific">Ladona fulva</name>
    <name type="common">Scarce chaser dragonfly</name>
    <name type="synonym">Libellula fulva</name>
    <dbReference type="NCBI Taxonomy" id="123851"/>
    <lineage>
        <taxon>Eukaryota</taxon>
        <taxon>Metazoa</taxon>
        <taxon>Ecdysozoa</taxon>
        <taxon>Arthropoda</taxon>
        <taxon>Hexapoda</taxon>
        <taxon>Insecta</taxon>
        <taxon>Pterygota</taxon>
        <taxon>Palaeoptera</taxon>
        <taxon>Odonata</taxon>
        <taxon>Epiprocta</taxon>
        <taxon>Anisoptera</taxon>
        <taxon>Libelluloidea</taxon>
        <taxon>Libellulidae</taxon>
        <taxon>Ladona</taxon>
    </lineage>
</organism>
<sequence>MGLRAMDIHGLADPFCKLFLLPRHSQAPGLRSKTVHKTRNPEFNETLSFHGVTEADIEIITLRIVVLDDDKYGHDFIGEARAPLKGLRPQQTRHLNVYLSQHIPVSQKWRDHTDDRFNESRYPKGKLWLEENSWSYSVDSIDDEDKTPEEEDWEDIGDWDRGRILLTLCYSTRRRALVVGVIRCINLAAMDNNGFSDPFVKLHLKPDPHNRKYKTSIKWKNLNPEFNEQFVFETKATDLSRQALEITVWDKDYGKSNDYLGGLELGWNSKGERLQHWVDTIKYPDRVHERWHHLSEEVLCD</sequence>